<comment type="caution">
    <text evidence="8">The sequence shown here is derived from an EMBL/GenBank/DDBJ whole genome shotgun (WGS) entry which is preliminary data.</text>
</comment>
<feature type="transmembrane region" description="Helical" evidence="5">
    <location>
        <begin position="199"/>
        <end position="218"/>
    </location>
</feature>
<dbReference type="SMART" id="SM00283">
    <property type="entry name" value="MA"/>
    <property type="match status" value="1"/>
</dbReference>
<dbReference type="RefSeq" id="WP_211328064.1">
    <property type="nucleotide sequence ID" value="NZ_RKRE01000001.1"/>
</dbReference>
<accession>A0A3N5C197</accession>
<dbReference type="Gene3D" id="1.10.287.950">
    <property type="entry name" value="Methyl-accepting chemotaxis protein"/>
    <property type="match status" value="1"/>
</dbReference>
<dbReference type="InterPro" id="IPR003660">
    <property type="entry name" value="HAMP_dom"/>
</dbReference>
<feature type="domain" description="HAMP" evidence="7">
    <location>
        <begin position="269"/>
        <end position="321"/>
    </location>
</feature>
<keyword evidence="5" id="KW-1133">Transmembrane helix</keyword>
<gene>
    <name evidence="8" type="ORF">EDD75_0767</name>
</gene>
<evidence type="ECO:0000259" key="6">
    <source>
        <dbReference type="PROSITE" id="PS50111"/>
    </source>
</evidence>
<dbReference type="PANTHER" id="PTHR43531:SF11">
    <property type="entry name" value="METHYL-ACCEPTING CHEMOTAXIS PROTEIN 3"/>
    <property type="match status" value="1"/>
</dbReference>
<dbReference type="InterPro" id="IPR004089">
    <property type="entry name" value="MCPsignal_dom"/>
</dbReference>
<sequence>MFGKMKLATKITVALAMATLITLLVGLLGLRGMAVTMKNYDRTAEVTLPGTQALLTIRELQMDILRAERALLVPGITGAQRDAELKAVAAAWREIEESWQKYASLPKSEAEQARWEKFTAAWEAWRQEHTEFIRLAEEYARTGDKGFYDRMQAVALGREADAAATAETLLGELVQLTARQAEEDMKVADRTQAVAERTVIGAIVLGVLLVVVMGAFFARNINGIIGGLLGETRHLVDAAVSGRLNVRGDADKIDWEFRGIIKGINNVIDAVMRPINEAAAVLKEVATGNLTVAVTGDYQGDHAVIKNAVNTAIEAFNEFLGQAANAVEQVASGAQQIADTSQALAQGATESASALEESNASMQQIAAQTKLNADNASQANRLALQARESAERGNEQMGGMVRAMGEINESAANISKIIKAIEEIAFQTNLLALNAAVEAARAGKHGKGFAVVAEEVRNLAQRSAKAAKETAELIEDSIRKTELGTKIAEETAKALEEIVQNVTKVTDLVGEVASASKEQALGVEQVSVGLGQVDQVTQQNTASTEELAATSQELSGQAQLLREMLRRFKLKDWQQAGGRAYGTALQTHRRAVPAPGAAKLEAAASGQKERPEEAIALDDTDFGKF</sequence>
<feature type="domain" description="Methyl-accepting transducer" evidence="6">
    <location>
        <begin position="326"/>
        <end position="555"/>
    </location>
</feature>
<dbReference type="Pfam" id="PF12729">
    <property type="entry name" value="4HB_MCP_1"/>
    <property type="match status" value="1"/>
</dbReference>
<keyword evidence="3" id="KW-0807">Transducer</keyword>
<dbReference type="Gene3D" id="1.20.120.1530">
    <property type="match status" value="1"/>
</dbReference>
<keyword evidence="9" id="KW-1185">Reference proteome</keyword>
<dbReference type="EMBL" id="RKRE01000001">
    <property type="protein sequence ID" value="RPF49941.1"/>
    <property type="molecule type" value="Genomic_DNA"/>
</dbReference>
<dbReference type="PROSITE" id="PS50885">
    <property type="entry name" value="HAMP"/>
    <property type="match status" value="1"/>
</dbReference>
<organism evidence="8 9">
    <name type="scientific">Thermodesulfitimonas autotrophica</name>
    <dbReference type="NCBI Taxonomy" id="1894989"/>
    <lineage>
        <taxon>Bacteria</taxon>
        <taxon>Bacillati</taxon>
        <taxon>Bacillota</taxon>
        <taxon>Clostridia</taxon>
        <taxon>Thermoanaerobacterales</taxon>
        <taxon>Thermoanaerobacteraceae</taxon>
        <taxon>Thermodesulfitimonas</taxon>
    </lineage>
</organism>
<keyword evidence="5" id="KW-0472">Membrane</keyword>
<keyword evidence="1" id="KW-0145">Chemotaxis</keyword>
<name>A0A3N5C197_9THEO</name>
<dbReference type="AlphaFoldDB" id="A0A3N5C197"/>
<reference evidence="8 9" key="1">
    <citation type="submission" date="2018-11" db="EMBL/GenBank/DDBJ databases">
        <title>Genomic Encyclopedia of Type Strains, Phase IV (KMG-IV): sequencing the most valuable type-strain genomes for metagenomic binning, comparative biology and taxonomic classification.</title>
        <authorList>
            <person name="Goeker M."/>
        </authorList>
    </citation>
    <scope>NUCLEOTIDE SEQUENCE [LARGE SCALE GENOMIC DNA]</scope>
    <source>
        <strain evidence="8 9">DSM 102936</strain>
    </source>
</reference>
<dbReference type="GO" id="GO:0004888">
    <property type="term" value="F:transmembrane signaling receptor activity"/>
    <property type="evidence" value="ECO:0007669"/>
    <property type="project" value="InterPro"/>
</dbReference>
<feature type="compositionally biased region" description="Low complexity" evidence="4">
    <location>
        <begin position="592"/>
        <end position="604"/>
    </location>
</feature>
<dbReference type="InterPro" id="IPR004090">
    <property type="entry name" value="Chemotax_Me-accpt_rcpt"/>
</dbReference>
<keyword evidence="5" id="KW-0812">Transmembrane</keyword>
<evidence type="ECO:0000256" key="4">
    <source>
        <dbReference type="SAM" id="MobiDB-lite"/>
    </source>
</evidence>
<dbReference type="PROSITE" id="PS50111">
    <property type="entry name" value="CHEMOTAXIS_TRANSDUC_2"/>
    <property type="match status" value="1"/>
</dbReference>
<proteinExistence type="inferred from homology"/>
<dbReference type="Pfam" id="PF18947">
    <property type="entry name" value="HAMP_2"/>
    <property type="match status" value="1"/>
</dbReference>
<dbReference type="InterPro" id="IPR024478">
    <property type="entry name" value="HlyB_4HB_MCP"/>
</dbReference>
<dbReference type="GO" id="GO:0007165">
    <property type="term" value="P:signal transduction"/>
    <property type="evidence" value="ECO:0007669"/>
    <property type="project" value="UniProtKB-KW"/>
</dbReference>
<evidence type="ECO:0000259" key="7">
    <source>
        <dbReference type="PROSITE" id="PS50885"/>
    </source>
</evidence>
<evidence type="ECO:0000313" key="9">
    <source>
        <dbReference type="Proteomes" id="UP000282654"/>
    </source>
</evidence>
<dbReference type="SUPFAM" id="SSF58104">
    <property type="entry name" value="Methyl-accepting chemotaxis protein (MCP) signaling domain"/>
    <property type="match status" value="1"/>
</dbReference>
<evidence type="ECO:0000256" key="2">
    <source>
        <dbReference type="ARBA" id="ARBA00029447"/>
    </source>
</evidence>
<feature type="region of interest" description="Disordered" evidence="4">
    <location>
        <begin position="587"/>
        <end position="625"/>
    </location>
</feature>
<protein>
    <submittedName>
        <fullName evidence="8">Methyl-accepting chemotaxis protein</fullName>
    </submittedName>
</protein>
<evidence type="ECO:0000256" key="1">
    <source>
        <dbReference type="ARBA" id="ARBA00022500"/>
    </source>
</evidence>
<dbReference type="PRINTS" id="PR00260">
    <property type="entry name" value="CHEMTRNSDUCR"/>
</dbReference>
<comment type="similarity">
    <text evidence="2">Belongs to the methyl-accepting chemotaxis (MCP) protein family.</text>
</comment>
<dbReference type="CDD" id="cd11386">
    <property type="entry name" value="MCP_signal"/>
    <property type="match status" value="1"/>
</dbReference>
<dbReference type="GO" id="GO:0005886">
    <property type="term" value="C:plasma membrane"/>
    <property type="evidence" value="ECO:0007669"/>
    <property type="project" value="TreeGrafter"/>
</dbReference>
<dbReference type="PANTHER" id="PTHR43531">
    <property type="entry name" value="PROTEIN ICFG"/>
    <property type="match status" value="1"/>
</dbReference>
<dbReference type="FunFam" id="1.10.287.950:FF:000001">
    <property type="entry name" value="Methyl-accepting chemotaxis sensory transducer"/>
    <property type="match status" value="1"/>
</dbReference>
<evidence type="ECO:0000256" key="5">
    <source>
        <dbReference type="SAM" id="Phobius"/>
    </source>
</evidence>
<evidence type="ECO:0000313" key="8">
    <source>
        <dbReference type="EMBL" id="RPF49941.1"/>
    </source>
</evidence>
<evidence type="ECO:0000256" key="3">
    <source>
        <dbReference type="PROSITE-ProRule" id="PRU00284"/>
    </source>
</evidence>
<feature type="compositionally biased region" description="Acidic residues" evidence="4">
    <location>
        <begin position="615"/>
        <end position="625"/>
    </location>
</feature>
<dbReference type="InterPro" id="IPR051310">
    <property type="entry name" value="MCP_chemotaxis"/>
</dbReference>
<dbReference type="Pfam" id="PF00015">
    <property type="entry name" value="MCPsignal"/>
    <property type="match status" value="1"/>
</dbReference>
<dbReference type="Proteomes" id="UP000282654">
    <property type="component" value="Unassembled WGS sequence"/>
</dbReference>
<dbReference type="GO" id="GO:0006935">
    <property type="term" value="P:chemotaxis"/>
    <property type="evidence" value="ECO:0007669"/>
    <property type="project" value="UniProtKB-KW"/>
</dbReference>